<proteinExistence type="predicted"/>
<accession>A0A382VD91</accession>
<protein>
    <recommendedName>
        <fullName evidence="2">DUF5666 domain-containing protein</fullName>
    </recommendedName>
</protein>
<reference evidence="1" key="1">
    <citation type="submission" date="2018-05" db="EMBL/GenBank/DDBJ databases">
        <authorList>
            <person name="Lanie J.A."/>
            <person name="Ng W.-L."/>
            <person name="Kazmierczak K.M."/>
            <person name="Andrzejewski T.M."/>
            <person name="Davidsen T.M."/>
            <person name="Wayne K.J."/>
            <person name="Tettelin H."/>
            <person name="Glass J.I."/>
            <person name="Rusch D."/>
            <person name="Podicherti R."/>
            <person name="Tsui H.-C.T."/>
            <person name="Winkler M.E."/>
        </authorList>
    </citation>
    <scope>NUCLEOTIDE SEQUENCE</scope>
</reference>
<evidence type="ECO:0008006" key="2">
    <source>
        <dbReference type="Google" id="ProtNLM"/>
    </source>
</evidence>
<gene>
    <name evidence="1" type="ORF">METZ01_LOCUS397307</name>
</gene>
<sequence>RKQLTVQPARFPPVQVIIGSDTAIKFQGRDIPFGRLDVANRVQVRYGLESRTASRVSVSAAATLDKTAAKVLLATRDPGAVTGTVLDIERFPGELPHITLRDDDSQDTVTLNISTESVVLIDGAPSTVNRDLLDTEVTAIFHPDSLELIELDSQASDGYNKPIRGVIHRFVAKNLPGNLTILTRDGTIRTFSRTTDTVVRRNGRQVSVNEVRLGDVVRANTRIVNASGDAAPVLEVLSLSSPPLAPIHGTITGITNAGQGSMRATITTNKLDIIDILVDADTQVV</sequence>
<feature type="non-terminal residue" evidence="1">
    <location>
        <position position="285"/>
    </location>
</feature>
<feature type="non-terminal residue" evidence="1">
    <location>
        <position position="1"/>
    </location>
</feature>
<dbReference type="AlphaFoldDB" id="A0A382VD91"/>
<evidence type="ECO:0000313" key="1">
    <source>
        <dbReference type="EMBL" id="SVD44453.1"/>
    </source>
</evidence>
<organism evidence="1">
    <name type="scientific">marine metagenome</name>
    <dbReference type="NCBI Taxonomy" id="408172"/>
    <lineage>
        <taxon>unclassified sequences</taxon>
        <taxon>metagenomes</taxon>
        <taxon>ecological metagenomes</taxon>
    </lineage>
</organism>
<dbReference type="EMBL" id="UINC01151063">
    <property type="protein sequence ID" value="SVD44453.1"/>
    <property type="molecule type" value="Genomic_DNA"/>
</dbReference>
<name>A0A382VD91_9ZZZZ</name>